<evidence type="ECO:0008006" key="3">
    <source>
        <dbReference type="Google" id="ProtNLM"/>
    </source>
</evidence>
<name>A0A1V9Y7N9_9STRA</name>
<dbReference type="AlphaFoldDB" id="A0A1V9Y7N9"/>
<accession>A0A1V9Y7N9</accession>
<dbReference type="Proteomes" id="UP000243217">
    <property type="component" value="Unassembled WGS sequence"/>
</dbReference>
<feature type="non-terminal residue" evidence="1">
    <location>
        <position position="143"/>
    </location>
</feature>
<dbReference type="OrthoDB" id="2019818at2759"/>
<comment type="caution">
    <text evidence="1">The sequence shown here is derived from an EMBL/GenBank/DDBJ whole genome shotgun (WGS) entry which is preliminary data.</text>
</comment>
<dbReference type="InterPro" id="IPR003718">
    <property type="entry name" value="OsmC/Ohr_fam"/>
</dbReference>
<dbReference type="SUPFAM" id="SSF82784">
    <property type="entry name" value="OsmC-like"/>
    <property type="match status" value="1"/>
</dbReference>
<evidence type="ECO:0000313" key="2">
    <source>
        <dbReference type="Proteomes" id="UP000243217"/>
    </source>
</evidence>
<keyword evidence="2" id="KW-1185">Reference proteome</keyword>
<dbReference type="InterPro" id="IPR015946">
    <property type="entry name" value="KH_dom-like_a/b"/>
</dbReference>
<proteinExistence type="predicted"/>
<dbReference type="Pfam" id="PF02566">
    <property type="entry name" value="OsmC"/>
    <property type="match status" value="1"/>
</dbReference>
<dbReference type="Gene3D" id="3.30.300.20">
    <property type="match status" value="1"/>
</dbReference>
<dbReference type="EMBL" id="JNBS01004910">
    <property type="protein sequence ID" value="OQR81733.1"/>
    <property type="molecule type" value="Genomic_DNA"/>
</dbReference>
<reference evidence="1 2" key="1">
    <citation type="journal article" date="2014" name="Genome Biol. Evol.">
        <title>The secreted proteins of Achlya hypogyna and Thraustotheca clavata identify the ancestral oomycete secretome and reveal gene acquisitions by horizontal gene transfer.</title>
        <authorList>
            <person name="Misner I."/>
            <person name="Blouin N."/>
            <person name="Leonard G."/>
            <person name="Richards T.A."/>
            <person name="Lane C.E."/>
        </authorList>
    </citation>
    <scope>NUCLEOTIDE SEQUENCE [LARGE SCALE GENOMIC DNA]</scope>
    <source>
        <strain evidence="1 2">ATCC 34112</strain>
    </source>
</reference>
<gene>
    <name evidence="1" type="ORF">THRCLA_23307</name>
</gene>
<sequence length="143" mass="15868">MVGRTLTRLAKDATYFIAASGSRVQLTVQKHGTTKVATDLPKAMGGTNEAIQPVELFLTSLCGCELATAQFVARHLKPRVEIEKIEFFVHAIRDNAGAIKLPLNTDPNLMPVSRLQRIWGVAHVFTHANQDQVNEISKHVKRR</sequence>
<dbReference type="InterPro" id="IPR036102">
    <property type="entry name" value="OsmC/Ohrsf"/>
</dbReference>
<evidence type="ECO:0000313" key="1">
    <source>
        <dbReference type="EMBL" id="OQR81733.1"/>
    </source>
</evidence>
<organism evidence="1 2">
    <name type="scientific">Thraustotheca clavata</name>
    <dbReference type="NCBI Taxonomy" id="74557"/>
    <lineage>
        <taxon>Eukaryota</taxon>
        <taxon>Sar</taxon>
        <taxon>Stramenopiles</taxon>
        <taxon>Oomycota</taxon>
        <taxon>Saprolegniomycetes</taxon>
        <taxon>Saprolegniales</taxon>
        <taxon>Achlyaceae</taxon>
        <taxon>Thraustotheca</taxon>
    </lineage>
</organism>
<protein>
    <recommendedName>
        <fullName evidence="3">OsmC-like protein</fullName>
    </recommendedName>
</protein>